<feature type="region of interest" description="Disordered" evidence="1">
    <location>
        <begin position="57"/>
        <end position="113"/>
    </location>
</feature>
<dbReference type="EMBL" id="JAAQHG020000011">
    <property type="protein sequence ID" value="KAL1587288.1"/>
    <property type="molecule type" value="Genomic_DNA"/>
</dbReference>
<accession>A0AB34KQ79</accession>
<feature type="compositionally biased region" description="Basic and acidic residues" evidence="1">
    <location>
        <begin position="22"/>
        <end position="32"/>
    </location>
</feature>
<sequence>MFRTTLARNARLFSTAPALRKSATDAAKESGKQADQTLSGAAVKGLDKAQELAQKAKEAAGFGSAEAQGKASEVAGQASGKAEELKGQAKGTASQVEGKAKGAYEEAKGKMGK</sequence>
<dbReference type="RefSeq" id="XP_069230393.1">
    <property type="nucleotide sequence ID" value="XM_069373039.1"/>
</dbReference>
<keyword evidence="3" id="KW-1185">Reference proteome</keyword>
<dbReference type="GeneID" id="96005877"/>
<feature type="region of interest" description="Disordered" evidence="1">
    <location>
        <begin position="20"/>
        <end position="40"/>
    </location>
</feature>
<evidence type="ECO:0000313" key="3">
    <source>
        <dbReference type="Proteomes" id="UP000803884"/>
    </source>
</evidence>
<dbReference type="Proteomes" id="UP000803884">
    <property type="component" value="Unassembled WGS sequence"/>
</dbReference>
<evidence type="ECO:0000256" key="1">
    <source>
        <dbReference type="SAM" id="MobiDB-lite"/>
    </source>
</evidence>
<dbReference type="AlphaFoldDB" id="A0AB34KQ79"/>
<feature type="compositionally biased region" description="Basic and acidic residues" evidence="1">
    <location>
        <begin position="98"/>
        <end position="113"/>
    </location>
</feature>
<protein>
    <recommendedName>
        <fullName evidence="4">LEA domain protein</fullName>
    </recommendedName>
</protein>
<gene>
    <name evidence="2" type="ORF">WHR41_04433</name>
</gene>
<proteinExistence type="predicted"/>
<name>A0AB34KQ79_9PEZI</name>
<evidence type="ECO:0008006" key="4">
    <source>
        <dbReference type="Google" id="ProtNLM"/>
    </source>
</evidence>
<dbReference type="Gene3D" id="6.10.140.1430">
    <property type="match status" value="1"/>
</dbReference>
<reference evidence="2 3" key="1">
    <citation type="journal article" date="2020" name="Microbiol. Resour. Announc.">
        <title>Draft Genome Sequence of a Cladosporium Species Isolated from the Mesophotic Ascidian Didemnum maculosum.</title>
        <authorList>
            <person name="Gioti A."/>
            <person name="Siaperas R."/>
            <person name="Nikolaivits E."/>
            <person name="Le Goff G."/>
            <person name="Ouazzani J."/>
            <person name="Kotoulas G."/>
            <person name="Topakas E."/>
        </authorList>
    </citation>
    <scope>NUCLEOTIDE SEQUENCE [LARGE SCALE GENOMIC DNA]</scope>
    <source>
        <strain evidence="2 3">TM138-S3</strain>
    </source>
</reference>
<evidence type="ECO:0000313" key="2">
    <source>
        <dbReference type="EMBL" id="KAL1587288.1"/>
    </source>
</evidence>
<organism evidence="2 3">
    <name type="scientific">Cladosporium halotolerans</name>
    <dbReference type="NCBI Taxonomy" id="1052096"/>
    <lineage>
        <taxon>Eukaryota</taxon>
        <taxon>Fungi</taxon>
        <taxon>Dikarya</taxon>
        <taxon>Ascomycota</taxon>
        <taxon>Pezizomycotina</taxon>
        <taxon>Dothideomycetes</taxon>
        <taxon>Dothideomycetidae</taxon>
        <taxon>Cladosporiales</taxon>
        <taxon>Cladosporiaceae</taxon>
        <taxon>Cladosporium</taxon>
    </lineage>
</organism>
<comment type="caution">
    <text evidence="2">The sequence shown here is derived from an EMBL/GenBank/DDBJ whole genome shotgun (WGS) entry which is preliminary data.</text>
</comment>